<evidence type="ECO:0000259" key="2">
    <source>
        <dbReference type="PROSITE" id="PS50802"/>
    </source>
</evidence>
<dbReference type="SUPFAM" id="SSF54001">
    <property type="entry name" value="Cysteine proteinases"/>
    <property type="match status" value="1"/>
</dbReference>
<dbReference type="Proteomes" id="UP001186944">
    <property type="component" value="Unassembled WGS sequence"/>
</dbReference>
<sequence>MRRQTVQEKMIRYSSHVDFLKECLKETLIPKGFQIKWKLTTDFFPDINSKCEKIKKDASLNLMEQTLKACEMKLQDLKSLDRSENNVVMNDRSLDNMKRNLQKKKMDKIRVLRKSKQSNMDVSEMKVVKVKGDGNCFYRCISKWKYGTEDKHYDIRNIVVNHMATYQTYIDGNIEKHLLEQTQTDGRTSSWATEAEIYAAATVLGTNINIYEGEQVLYIEPLLNQRGTSVVHVQYHGHHFNLLDLVTTDRNAYETPIESFDWFDMVEKTNENEQTKTRKKTDEPTEDFDVNKRLKLKPINNKQI</sequence>
<dbReference type="InterPro" id="IPR003323">
    <property type="entry name" value="OTU_dom"/>
</dbReference>
<dbReference type="InterPro" id="IPR038765">
    <property type="entry name" value="Papain-like_cys_pep_sf"/>
</dbReference>
<dbReference type="GO" id="GO:0004843">
    <property type="term" value="F:cysteine-type deubiquitinase activity"/>
    <property type="evidence" value="ECO:0007669"/>
    <property type="project" value="TreeGrafter"/>
</dbReference>
<dbReference type="Pfam" id="PF02338">
    <property type="entry name" value="OTU"/>
    <property type="match status" value="1"/>
</dbReference>
<dbReference type="PANTHER" id="PTHR12419:SF7">
    <property type="entry name" value="OTU DOMAIN-CONTAINING PROTEIN 3"/>
    <property type="match status" value="1"/>
</dbReference>
<gene>
    <name evidence="3" type="ORF">FSP39_012420</name>
</gene>
<evidence type="ECO:0000313" key="4">
    <source>
        <dbReference type="Proteomes" id="UP001186944"/>
    </source>
</evidence>
<proteinExistence type="predicted"/>
<dbReference type="InterPro" id="IPR050704">
    <property type="entry name" value="Peptidase_C85-like"/>
</dbReference>
<protein>
    <recommendedName>
        <fullName evidence="2">OTU domain-containing protein</fullName>
    </recommendedName>
</protein>
<evidence type="ECO:0000256" key="1">
    <source>
        <dbReference type="SAM" id="MobiDB-lite"/>
    </source>
</evidence>
<dbReference type="GO" id="GO:0016579">
    <property type="term" value="P:protein deubiquitination"/>
    <property type="evidence" value="ECO:0007669"/>
    <property type="project" value="TreeGrafter"/>
</dbReference>
<accession>A0AA88XRK3</accession>
<feature type="region of interest" description="Disordered" evidence="1">
    <location>
        <begin position="271"/>
        <end position="292"/>
    </location>
</feature>
<comment type="caution">
    <text evidence="3">The sequence shown here is derived from an EMBL/GenBank/DDBJ whole genome shotgun (WGS) entry which is preliminary data.</text>
</comment>
<dbReference type="PROSITE" id="PS50802">
    <property type="entry name" value="OTU"/>
    <property type="match status" value="1"/>
</dbReference>
<dbReference type="EMBL" id="VSWD01000010">
    <property type="protein sequence ID" value="KAK3090515.1"/>
    <property type="molecule type" value="Genomic_DNA"/>
</dbReference>
<organism evidence="3 4">
    <name type="scientific">Pinctada imbricata</name>
    <name type="common">Atlantic pearl-oyster</name>
    <name type="synonym">Pinctada martensii</name>
    <dbReference type="NCBI Taxonomy" id="66713"/>
    <lineage>
        <taxon>Eukaryota</taxon>
        <taxon>Metazoa</taxon>
        <taxon>Spiralia</taxon>
        <taxon>Lophotrochozoa</taxon>
        <taxon>Mollusca</taxon>
        <taxon>Bivalvia</taxon>
        <taxon>Autobranchia</taxon>
        <taxon>Pteriomorphia</taxon>
        <taxon>Pterioida</taxon>
        <taxon>Pterioidea</taxon>
        <taxon>Pteriidae</taxon>
        <taxon>Pinctada</taxon>
    </lineage>
</organism>
<name>A0AA88XRK3_PINIB</name>
<feature type="domain" description="OTU" evidence="2">
    <location>
        <begin position="125"/>
        <end position="246"/>
    </location>
</feature>
<dbReference type="PANTHER" id="PTHR12419">
    <property type="entry name" value="OTU DOMAIN CONTAINING PROTEIN"/>
    <property type="match status" value="1"/>
</dbReference>
<keyword evidence="4" id="KW-1185">Reference proteome</keyword>
<dbReference type="Gene3D" id="3.90.70.80">
    <property type="match status" value="1"/>
</dbReference>
<evidence type="ECO:0000313" key="3">
    <source>
        <dbReference type="EMBL" id="KAK3090515.1"/>
    </source>
</evidence>
<dbReference type="AlphaFoldDB" id="A0AA88XRK3"/>
<reference evidence="3" key="1">
    <citation type="submission" date="2019-08" db="EMBL/GenBank/DDBJ databases">
        <title>The improved chromosome-level genome for the pearl oyster Pinctada fucata martensii using PacBio sequencing and Hi-C.</title>
        <authorList>
            <person name="Zheng Z."/>
        </authorList>
    </citation>
    <scope>NUCLEOTIDE SEQUENCE</scope>
    <source>
        <strain evidence="3">ZZ-2019</strain>
        <tissue evidence="3">Adductor muscle</tissue>
    </source>
</reference>
<feature type="compositionally biased region" description="Basic and acidic residues" evidence="1">
    <location>
        <begin position="271"/>
        <end position="283"/>
    </location>
</feature>